<protein>
    <recommendedName>
        <fullName evidence="1">UPF0398 protein P7H43_11020</fullName>
    </recommendedName>
</protein>
<dbReference type="Pfam" id="PF06908">
    <property type="entry name" value="YpsA"/>
    <property type="match status" value="1"/>
</dbReference>
<comment type="caution">
    <text evidence="2">The sequence shown here is derived from an EMBL/GenBank/DDBJ whole genome shotgun (WGS) entry which is preliminary data.</text>
</comment>
<dbReference type="EMBL" id="JARQBJ010000005">
    <property type="protein sequence ID" value="MDT2811008.1"/>
    <property type="molecule type" value="Genomic_DNA"/>
</dbReference>
<evidence type="ECO:0000313" key="3">
    <source>
        <dbReference type="Proteomes" id="UP001256711"/>
    </source>
</evidence>
<dbReference type="RefSeq" id="WP_311835686.1">
    <property type="nucleotide sequence ID" value="NZ_JADMDV010000003.1"/>
</dbReference>
<dbReference type="PANTHER" id="PTHR38440:SF1">
    <property type="entry name" value="UPF0398 PROTEIN SPR0331"/>
    <property type="match status" value="1"/>
</dbReference>
<dbReference type="NCBIfam" id="NF010181">
    <property type="entry name" value="PRK13660.1"/>
    <property type="match status" value="1"/>
</dbReference>
<accession>A0AAW8TXM7</accession>
<reference evidence="2" key="1">
    <citation type="submission" date="2023-03" db="EMBL/GenBank/DDBJ databases">
        <authorList>
            <person name="Shen W."/>
            <person name="Cai J."/>
        </authorList>
    </citation>
    <scope>NUCLEOTIDE SEQUENCE</scope>
    <source>
        <strain evidence="2">B226-2</strain>
    </source>
</reference>
<comment type="similarity">
    <text evidence="1">Belongs to the UPF0398 family.</text>
</comment>
<dbReference type="Gene3D" id="3.40.50.450">
    <property type="match status" value="1"/>
</dbReference>
<evidence type="ECO:0000313" key="2">
    <source>
        <dbReference type="EMBL" id="MDT2811008.1"/>
    </source>
</evidence>
<evidence type="ECO:0000256" key="1">
    <source>
        <dbReference type="HAMAP-Rule" id="MF_01575"/>
    </source>
</evidence>
<organism evidence="2 3">
    <name type="scientific">Enterococcus asini</name>
    <dbReference type="NCBI Taxonomy" id="57732"/>
    <lineage>
        <taxon>Bacteria</taxon>
        <taxon>Bacillati</taxon>
        <taxon>Bacillota</taxon>
        <taxon>Bacilli</taxon>
        <taxon>Lactobacillales</taxon>
        <taxon>Enterococcaceae</taxon>
        <taxon>Enterococcus</taxon>
    </lineage>
</organism>
<dbReference type="AlphaFoldDB" id="A0AAW8TXM7"/>
<gene>
    <name evidence="2" type="ORF">P7H43_11020</name>
</gene>
<proteinExistence type="inferred from homology"/>
<dbReference type="Proteomes" id="UP001256711">
    <property type="component" value="Unassembled WGS sequence"/>
</dbReference>
<dbReference type="HAMAP" id="MF_01575">
    <property type="entry name" value="UPF0398"/>
    <property type="match status" value="1"/>
</dbReference>
<dbReference type="SUPFAM" id="SSF102405">
    <property type="entry name" value="MCP/YpsA-like"/>
    <property type="match status" value="1"/>
</dbReference>
<dbReference type="PIRSF" id="PIRSF021290">
    <property type="entry name" value="DUF1273"/>
    <property type="match status" value="1"/>
</dbReference>
<name>A0AAW8TXM7_9ENTE</name>
<dbReference type="PANTHER" id="PTHR38440">
    <property type="entry name" value="UPF0398 PROTEIN YPSA"/>
    <property type="match status" value="1"/>
</dbReference>
<sequence>MAEPIKTLVVTGYRSYEMGVFKEDDPKITVIKNVLKQRLKDYLEEGLEWVLIGGNLGVEIWAAQAAFELREEYPEFRVGVIFPFLEYGNQWKENNQALLQKLKTQADFVEATSHKPYENPAQLRNHTRFLLEHSGGVLMVYDEEFPGKTQYFLKDAQHFGERFPYQIDKITMDDLQNASLEG</sequence>
<dbReference type="InterPro" id="IPR010697">
    <property type="entry name" value="YspA"/>
</dbReference>